<reference evidence="7" key="1">
    <citation type="journal article" date="2019" name="Database">
        <title>The radish genome database (RadishGD): an integrated information resource for radish genomics.</title>
        <authorList>
            <person name="Yu H.J."/>
            <person name="Baek S."/>
            <person name="Lee Y.J."/>
            <person name="Cho A."/>
            <person name="Mun J.H."/>
        </authorList>
    </citation>
    <scope>NUCLEOTIDE SEQUENCE [LARGE SCALE GENOMIC DNA]</scope>
    <source>
        <strain evidence="7">cv. WK10039</strain>
    </source>
</reference>
<evidence type="ECO:0000256" key="2">
    <source>
        <dbReference type="ARBA" id="ARBA00022771"/>
    </source>
</evidence>
<dbReference type="PANTHER" id="PTHR46951:SF2">
    <property type="entry name" value="BED-TYPE DOMAIN-CONTAINING PROTEIN"/>
    <property type="match status" value="1"/>
</dbReference>
<gene>
    <name evidence="8" type="primary">LOC130494836</name>
</gene>
<accession>A0A9W3BQX1</accession>
<dbReference type="Pfam" id="PF04937">
    <property type="entry name" value="DUF659"/>
    <property type="match status" value="1"/>
</dbReference>
<name>A0A9W3BQX1_RAPSA</name>
<keyword evidence="1" id="KW-0479">Metal-binding</keyword>
<dbReference type="KEGG" id="rsz:130494836"/>
<keyword evidence="2 4" id="KW-0863">Zinc-finger</keyword>
<evidence type="ECO:0000256" key="4">
    <source>
        <dbReference type="PROSITE-ProRule" id="PRU00027"/>
    </source>
</evidence>
<keyword evidence="3" id="KW-0862">Zinc</keyword>
<proteinExistence type="predicted"/>
<dbReference type="PROSITE" id="PS50808">
    <property type="entry name" value="ZF_BED"/>
    <property type="match status" value="1"/>
</dbReference>
<evidence type="ECO:0000259" key="6">
    <source>
        <dbReference type="PROSITE" id="PS50808"/>
    </source>
</evidence>
<dbReference type="PANTHER" id="PTHR46951">
    <property type="entry name" value="BED-TYPE DOMAIN-CONTAINING PROTEIN"/>
    <property type="match status" value="1"/>
</dbReference>
<keyword evidence="7" id="KW-1185">Reference proteome</keyword>
<dbReference type="Proteomes" id="UP000504610">
    <property type="component" value="Chromosome 5"/>
</dbReference>
<feature type="compositionally biased region" description="Polar residues" evidence="5">
    <location>
        <begin position="10"/>
        <end position="25"/>
    </location>
</feature>
<sequence>MEEHDPEIQPSPNSNTGNQQPSQRSTRQKQDLAWAHVTHTLDAKGKSILTCDFCGKVNQGGGINRMKQHLAGVKGSTNGCTKVPPEVQHEMRNSLKENEDRANVKRGVNRQLHDFDDGEGSTQVCVPPSQKRKVSTDVSSYFKRGLEDQTQPTIKSCLQSKEKVHDADMAIALFFYDVCMPMNAANSRFYQPMINKIASMGRGYIGPSYHALRVGLLRDAKLQVSLIINSFRSKWADTGCTLMGDGWKDTRQRPLINFLVYCPKGITFIKCGKKRSYDPVDYESIDKTEFWIMEEEKEGELDFSEFENKLLEEYPKDGEELNHGDEDLE</sequence>
<feature type="domain" description="BED-type" evidence="6">
    <location>
        <begin position="28"/>
        <end position="87"/>
    </location>
</feature>
<dbReference type="GeneID" id="130494836"/>
<feature type="region of interest" description="Disordered" evidence="5">
    <location>
        <begin position="1"/>
        <end position="31"/>
    </location>
</feature>
<dbReference type="OrthoDB" id="2442898at2759"/>
<organism evidence="7 8">
    <name type="scientific">Raphanus sativus</name>
    <name type="common">Radish</name>
    <name type="synonym">Raphanus raphanistrum var. sativus</name>
    <dbReference type="NCBI Taxonomy" id="3726"/>
    <lineage>
        <taxon>Eukaryota</taxon>
        <taxon>Viridiplantae</taxon>
        <taxon>Streptophyta</taxon>
        <taxon>Embryophyta</taxon>
        <taxon>Tracheophyta</taxon>
        <taxon>Spermatophyta</taxon>
        <taxon>Magnoliopsida</taxon>
        <taxon>eudicotyledons</taxon>
        <taxon>Gunneridae</taxon>
        <taxon>Pentapetalae</taxon>
        <taxon>rosids</taxon>
        <taxon>malvids</taxon>
        <taxon>Brassicales</taxon>
        <taxon>Brassicaceae</taxon>
        <taxon>Brassiceae</taxon>
        <taxon>Raphanus</taxon>
    </lineage>
</organism>
<dbReference type="GO" id="GO:0008270">
    <property type="term" value="F:zinc ion binding"/>
    <property type="evidence" value="ECO:0007669"/>
    <property type="project" value="UniProtKB-KW"/>
</dbReference>
<dbReference type="RefSeq" id="XP_056841624.1">
    <property type="nucleotide sequence ID" value="XM_056985644.1"/>
</dbReference>
<protein>
    <submittedName>
        <fullName evidence="8">Uncharacterized protein LOC130494836</fullName>
    </submittedName>
</protein>
<evidence type="ECO:0000256" key="1">
    <source>
        <dbReference type="ARBA" id="ARBA00022723"/>
    </source>
</evidence>
<dbReference type="AlphaFoldDB" id="A0A9W3BQX1"/>
<evidence type="ECO:0000256" key="5">
    <source>
        <dbReference type="SAM" id="MobiDB-lite"/>
    </source>
</evidence>
<evidence type="ECO:0000256" key="3">
    <source>
        <dbReference type="ARBA" id="ARBA00022833"/>
    </source>
</evidence>
<dbReference type="InterPro" id="IPR003656">
    <property type="entry name" value="Znf_BED"/>
</dbReference>
<dbReference type="InterPro" id="IPR007021">
    <property type="entry name" value="DUF659"/>
</dbReference>
<reference evidence="8" key="2">
    <citation type="submission" date="2025-08" db="UniProtKB">
        <authorList>
            <consortium name="RefSeq"/>
        </authorList>
    </citation>
    <scope>IDENTIFICATION</scope>
    <source>
        <tissue evidence="8">Leaf</tissue>
    </source>
</reference>
<evidence type="ECO:0000313" key="7">
    <source>
        <dbReference type="Proteomes" id="UP000504610"/>
    </source>
</evidence>
<evidence type="ECO:0000313" key="8">
    <source>
        <dbReference type="RefSeq" id="XP_056841624.1"/>
    </source>
</evidence>
<dbReference type="GO" id="GO:0003677">
    <property type="term" value="F:DNA binding"/>
    <property type="evidence" value="ECO:0007669"/>
    <property type="project" value="InterPro"/>
</dbReference>